<organism evidence="1 2">
    <name type="scientific">Lichenifustis flavocetrariae</name>
    <dbReference type="NCBI Taxonomy" id="2949735"/>
    <lineage>
        <taxon>Bacteria</taxon>
        <taxon>Pseudomonadati</taxon>
        <taxon>Pseudomonadota</taxon>
        <taxon>Alphaproteobacteria</taxon>
        <taxon>Hyphomicrobiales</taxon>
        <taxon>Lichenihabitantaceae</taxon>
        <taxon>Lichenifustis</taxon>
    </lineage>
</organism>
<comment type="caution">
    <text evidence="1">The sequence shown here is derived from an EMBL/GenBank/DDBJ whole genome shotgun (WGS) entry which is preliminary data.</text>
</comment>
<accession>A0AA41Z3L0</accession>
<protein>
    <submittedName>
        <fullName evidence="1">Uncharacterized protein</fullName>
    </submittedName>
</protein>
<dbReference type="AlphaFoldDB" id="A0AA41Z3L0"/>
<keyword evidence="2" id="KW-1185">Reference proteome</keyword>
<evidence type="ECO:0000313" key="1">
    <source>
        <dbReference type="EMBL" id="MCW6513089.1"/>
    </source>
</evidence>
<evidence type="ECO:0000313" key="2">
    <source>
        <dbReference type="Proteomes" id="UP001165667"/>
    </source>
</evidence>
<reference evidence="1" key="1">
    <citation type="submission" date="2022-05" db="EMBL/GenBank/DDBJ databases">
        <authorList>
            <person name="Pankratov T."/>
        </authorList>
    </citation>
    <scope>NUCLEOTIDE SEQUENCE</scope>
    <source>
        <strain evidence="1">BP6-180914</strain>
    </source>
</reference>
<dbReference type="RefSeq" id="WP_282589464.1">
    <property type="nucleotide sequence ID" value="NZ_JAMOIM010000093.1"/>
</dbReference>
<gene>
    <name evidence="1" type="ORF">M8523_35120</name>
</gene>
<name>A0AA41Z3L0_9HYPH</name>
<dbReference type="EMBL" id="JAMOIM010000093">
    <property type="protein sequence ID" value="MCW6513089.1"/>
    <property type="molecule type" value="Genomic_DNA"/>
</dbReference>
<dbReference type="Proteomes" id="UP001165667">
    <property type="component" value="Unassembled WGS sequence"/>
</dbReference>
<proteinExistence type="predicted"/>
<sequence length="74" mass="7898">MSTNKGESLAYCRALGRWPAEGDGPSGVGGGKCIALLDAATIDLIDRAYMGALYTLRSSHHPMWGPARDRFVST</sequence>